<organism evidence="4 5">
    <name type="scientific">Conexibacter woesei (strain DSM 14684 / CCUG 47730 / CIP 108061 / JCM 11494 / NBRC 100937 / ID131577)</name>
    <dbReference type="NCBI Taxonomy" id="469383"/>
    <lineage>
        <taxon>Bacteria</taxon>
        <taxon>Bacillati</taxon>
        <taxon>Actinomycetota</taxon>
        <taxon>Thermoleophilia</taxon>
        <taxon>Solirubrobacterales</taxon>
        <taxon>Conexibacteraceae</taxon>
        <taxon>Conexibacter</taxon>
    </lineage>
</organism>
<evidence type="ECO:0000313" key="5">
    <source>
        <dbReference type="Proteomes" id="UP000008229"/>
    </source>
</evidence>
<feature type="domain" description="Hydantoinase/oxoprolinase N-terminal" evidence="2">
    <location>
        <begin position="2"/>
        <end position="182"/>
    </location>
</feature>
<dbReference type="SUPFAM" id="SSF53067">
    <property type="entry name" value="Actin-like ATPase domain"/>
    <property type="match status" value="1"/>
</dbReference>
<sequence>MRLGCDTGGTFTDLVVDTGEELRLFKAATTPEDPVRGVFDVLTVAARADGRSLEDFLRDADDFVHGTTRAINAVVTGSTARTALLATAGHRDMLVFREGGRADAFDHTRPYPAPLVPRSLTFEVRERIGADGHVLEPLDEAALSATLRELAEHDVEAIAVALLWSIVEPRHELRVGDLIAEHLPGVPYTLSHQINPTLREYRRASSTCIDASLKPLMTAYFSSLTGRLREAGFGGRVLVATSQGGMLDAGEVAARPIHSLNSGPAMAPVAGRHFAAAAREESAIVMDTGGTTCDVSVVRRGRIPWTRETWIGPPREGHITGFPSVGVTSVGAGGGSIAWVDEGGLLRVGPLSAGSVPGPACYGRGGSRPTLTDACLVLGYLNPSAFLGGTMTLDTEAARTAVEELAAPLGVDVQEAAAAVLTIATSNMLHAIEDVTVAQGIDPAETVLVAGGGAAGFNAVEIARRLACRRLIVPEVGAALSAAGALLSDLSTDFSTTLFAATEAFDAGAVNAALAELTVRCRDFLATAGDGAGEIEYRAEGRYPHQVWEIDVPVRSGTFADDAAVEQLASDFHGVHRNLFGIADEGSSVELVSWRASARVTVHDGATRPVARPNGPGAADEARRAYFPGAGWQAARAVHAGRIAPGEQVAGPALIESPLTTIVMDGDAVAERGADGTLSIRLTR</sequence>
<dbReference type="eggNOG" id="COG0145">
    <property type="taxonomic scope" value="Bacteria"/>
</dbReference>
<dbReference type="PANTHER" id="PTHR11365">
    <property type="entry name" value="5-OXOPROLINASE RELATED"/>
    <property type="match status" value="1"/>
</dbReference>
<evidence type="ECO:0000259" key="2">
    <source>
        <dbReference type="Pfam" id="PF05378"/>
    </source>
</evidence>
<dbReference type="GO" id="GO:0017168">
    <property type="term" value="F:5-oxoprolinase (ATP-hydrolyzing) activity"/>
    <property type="evidence" value="ECO:0007669"/>
    <property type="project" value="UniProtKB-EC"/>
</dbReference>
<dbReference type="KEGG" id="cwo:Cwoe_4389"/>
<dbReference type="HOGENOM" id="CLU_002157_1_2_11"/>
<feature type="domain" description="Hydantoinase A/oxoprolinase" evidence="1">
    <location>
        <begin position="203"/>
        <end position="492"/>
    </location>
</feature>
<dbReference type="STRING" id="469383.Cwoe_4389"/>
<keyword evidence="5" id="KW-1185">Reference proteome</keyword>
<dbReference type="AlphaFoldDB" id="D3F705"/>
<evidence type="ECO:0000259" key="1">
    <source>
        <dbReference type="Pfam" id="PF01968"/>
    </source>
</evidence>
<dbReference type="InterPro" id="IPR045079">
    <property type="entry name" value="Oxoprolinase-like"/>
</dbReference>
<dbReference type="RefSeq" id="WP_012935854.1">
    <property type="nucleotide sequence ID" value="NC_013739.1"/>
</dbReference>
<dbReference type="Pfam" id="PF05378">
    <property type="entry name" value="Hydant_A_N"/>
    <property type="match status" value="1"/>
</dbReference>
<dbReference type="OrthoDB" id="9768323at2"/>
<dbReference type="Pfam" id="PF01968">
    <property type="entry name" value="Hydantoinase_A"/>
    <property type="match status" value="1"/>
</dbReference>
<protein>
    <submittedName>
        <fullName evidence="4">5-oxoprolinase (ATP-hydrolyzing)</fullName>
        <ecNumber evidence="4">3.5.2.9</ecNumber>
    </submittedName>
</protein>
<evidence type="ECO:0000259" key="3">
    <source>
        <dbReference type="Pfam" id="PF19278"/>
    </source>
</evidence>
<dbReference type="Proteomes" id="UP000008229">
    <property type="component" value="Chromosome"/>
</dbReference>
<keyword evidence="4" id="KW-0378">Hydrolase</keyword>
<evidence type="ECO:0000313" key="4">
    <source>
        <dbReference type="EMBL" id="ADB52803.1"/>
    </source>
</evidence>
<dbReference type="InterPro" id="IPR043129">
    <property type="entry name" value="ATPase_NBD"/>
</dbReference>
<dbReference type="EC" id="3.5.2.9" evidence="4"/>
<dbReference type="GO" id="GO:0006749">
    <property type="term" value="P:glutathione metabolic process"/>
    <property type="evidence" value="ECO:0007669"/>
    <property type="project" value="TreeGrafter"/>
</dbReference>
<name>D3F705_CONWI</name>
<dbReference type="PANTHER" id="PTHR11365:SF23">
    <property type="entry name" value="HYPOTHETICAL 5-OXOPROLINASE (EUROFUNG)-RELATED"/>
    <property type="match status" value="1"/>
</dbReference>
<feature type="domain" description="Acetophenone carboxylase-like C-terminal" evidence="3">
    <location>
        <begin position="508"/>
        <end position="665"/>
    </location>
</feature>
<dbReference type="InterPro" id="IPR008040">
    <property type="entry name" value="Hydant_A_N"/>
</dbReference>
<dbReference type="InterPro" id="IPR002821">
    <property type="entry name" value="Hydantoinase_A"/>
</dbReference>
<dbReference type="GO" id="GO:0005829">
    <property type="term" value="C:cytosol"/>
    <property type="evidence" value="ECO:0007669"/>
    <property type="project" value="TreeGrafter"/>
</dbReference>
<dbReference type="Pfam" id="PF19278">
    <property type="entry name" value="Hydant_A_C"/>
    <property type="match status" value="1"/>
</dbReference>
<gene>
    <name evidence="4" type="ordered locus">Cwoe_4389</name>
</gene>
<dbReference type="EMBL" id="CP001854">
    <property type="protein sequence ID" value="ADB52803.1"/>
    <property type="molecule type" value="Genomic_DNA"/>
</dbReference>
<accession>D3F705</accession>
<reference evidence="4 5" key="1">
    <citation type="journal article" date="2010" name="Stand. Genomic Sci.">
        <title>Complete genome sequence of Conexibacter woesei type strain (ID131577).</title>
        <authorList>
            <person name="Pukall R."/>
            <person name="Lapidus A."/>
            <person name="Glavina Del Rio T."/>
            <person name="Copeland A."/>
            <person name="Tice H."/>
            <person name="Cheng J.-F."/>
            <person name="Lucas S."/>
            <person name="Chen F."/>
            <person name="Nolan M."/>
            <person name="Bruce D."/>
            <person name="Goodwin L."/>
            <person name="Pitluck S."/>
            <person name="Mavromatis K."/>
            <person name="Ivanova N."/>
            <person name="Ovchinnikova G."/>
            <person name="Pati A."/>
            <person name="Chen A."/>
            <person name="Palaniappan K."/>
            <person name="Land M."/>
            <person name="Hauser L."/>
            <person name="Chang Y.-J."/>
            <person name="Jeffries C.D."/>
            <person name="Chain P."/>
            <person name="Meincke L."/>
            <person name="Sims D."/>
            <person name="Brettin T."/>
            <person name="Detter J.C."/>
            <person name="Rohde M."/>
            <person name="Goeker M."/>
            <person name="Bristow J."/>
            <person name="Eisen J.A."/>
            <person name="Markowitz V."/>
            <person name="Kyrpides N.C."/>
            <person name="Klenk H.-P."/>
            <person name="Hugenholtz P."/>
        </authorList>
    </citation>
    <scope>NUCLEOTIDE SEQUENCE [LARGE SCALE GENOMIC DNA]</scope>
    <source>
        <strain evidence="5">DSM 14684 / CIP 108061 / JCM 11494 / NBRC 100937 / ID131577</strain>
    </source>
</reference>
<reference evidence="5" key="2">
    <citation type="submission" date="2010-01" db="EMBL/GenBank/DDBJ databases">
        <title>The complete genome of Conexibacter woesei DSM 14684.</title>
        <authorList>
            <consortium name="US DOE Joint Genome Institute (JGI-PGF)"/>
            <person name="Lucas S."/>
            <person name="Copeland A."/>
            <person name="Lapidus A."/>
            <person name="Glavina del Rio T."/>
            <person name="Dalin E."/>
            <person name="Tice H."/>
            <person name="Bruce D."/>
            <person name="Goodwin L."/>
            <person name="Pitluck S."/>
            <person name="Kyrpides N."/>
            <person name="Mavromatis K."/>
            <person name="Ivanova N."/>
            <person name="Mikhailova N."/>
            <person name="Chertkov O."/>
            <person name="Brettin T."/>
            <person name="Detter J.C."/>
            <person name="Han C."/>
            <person name="Larimer F."/>
            <person name="Land M."/>
            <person name="Hauser L."/>
            <person name="Markowitz V."/>
            <person name="Cheng J.-F."/>
            <person name="Hugenholtz P."/>
            <person name="Woyke T."/>
            <person name="Wu D."/>
            <person name="Pukall R."/>
            <person name="Steenblock K."/>
            <person name="Schneider S."/>
            <person name="Klenk H.-P."/>
            <person name="Eisen J.A."/>
        </authorList>
    </citation>
    <scope>NUCLEOTIDE SEQUENCE [LARGE SCALE GENOMIC DNA]</scope>
    <source>
        <strain evidence="5">DSM 14684 / CIP 108061 / JCM 11494 / NBRC 100937 / ID131577</strain>
    </source>
</reference>
<proteinExistence type="predicted"/>
<dbReference type="InterPro" id="IPR049517">
    <property type="entry name" value="ACX-like_C"/>
</dbReference>